<reference evidence="4" key="1">
    <citation type="submission" date="2020-10" db="EMBL/GenBank/DDBJ databases">
        <authorList>
            <person name="Gilroy R."/>
        </authorList>
    </citation>
    <scope>NUCLEOTIDE SEQUENCE</scope>
    <source>
        <strain evidence="4">CHK152-2871</strain>
    </source>
</reference>
<evidence type="ECO:0000256" key="1">
    <source>
        <dbReference type="ARBA" id="ARBA00022729"/>
    </source>
</evidence>
<name>A0A9D1FKI1_9BACT</name>
<comment type="caution">
    <text evidence="4">The sequence shown here is derived from an EMBL/GenBank/DDBJ whole genome shotgun (WGS) entry which is preliminary data.</text>
</comment>
<dbReference type="AlphaFoldDB" id="A0A9D1FKI1"/>
<dbReference type="InterPro" id="IPR017853">
    <property type="entry name" value="GH"/>
</dbReference>
<feature type="signal peptide" evidence="2">
    <location>
        <begin position="1"/>
        <end position="21"/>
    </location>
</feature>
<feature type="domain" description="Glycosyl hydrolase-like 10" evidence="3">
    <location>
        <begin position="249"/>
        <end position="548"/>
    </location>
</feature>
<protein>
    <submittedName>
        <fullName evidence="4">Family 10 glycosylhydrolase</fullName>
    </submittedName>
</protein>
<accession>A0A9D1FKI1</accession>
<dbReference type="InterPro" id="IPR052177">
    <property type="entry name" value="Divisome_Glycosyl_Hydrolase"/>
</dbReference>
<evidence type="ECO:0000313" key="5">
    <source>
        <dbReference type="Proteomes" id="UP000886865"/>
    </source>
</evidence>
<evidence type="ECO:0000259" key="3">
    <source>
        <dbReference type="Pfam" id="PF02638"/>
    </source>
</evidence>
<dbReference type="PANTHER" id="PTHR43405">
    <property type="entry name" value="GLYCOSYL HYDROLASE DIGH"/>
    <property type="match status" value="1"/>
</dbReference>
<dbReference type="Gene3D" id="3.20.20.80">
    <property type="entry name" value="Glycosidases"/>
    <property type="match status" value="1"/>
</dbReference>
<dbReference type="Pfam" id="PF02638">
    <property type="entry name" value="GHL10"/>
    <property type="match status" value="1"/>
</dbReference>
<evidence type="ECO:0000313" key="4">
    <source>
        <dbReference type="EMBL" id="HIS74875.1"/>
    </source>
</evidence>
<proteinExistence type="predicted"/>
<dbReference type="EMBL" id="DVJQ01000065">
    <property type="protein sequence ID" value="HIS74875.1"/>
    <property type="molecule type" value="Genomic_DNA"/>
</dbReference>
<organism evidence="4 5">
    <name type="scientific">Candidatus Galligastranaerophilus intestinavium</name>
    <dbReference type="NCBI Taxonomy" id="2840836"/>
    <lineage>
        <taxon>Bacteria</taxon>
        <taxon>Candidatus Galligastranaerophilus</taxon>
    </lineage>
</organism>
<gene>
    <name evidence="4" type="ORF">IAA86_07635</name>
</gene>
<reference evidence="4" key="2">
    <citation type="journal article" date="2021" name="PeerJ">
        <title>Extensive microbial diversity within the chicken gut microbiome revealed by metagenomics and culture.</title>
        <authorList>
            <person name="Gilroy R."/>
            <person name="Ravi A."/>
            <person name="Getino M."/>
            <person name="Pursley I."/>
            <person name="Horton D.L."/>
            <person name="Alikhan N.F."/>
            <person name="Baker D."/>
            <person name="Gharbi K."/>
            <person name="Hall N."/>
            <person name="Watson M."/>
            <person name="Adriaenssens E.M."/>
            <person name="Foster-Nyarko E."/>
            <person name="Jarju S."/>
            <person name="Secka A."/>
            <person name="Antonio M."/>
            <person name="Oren A."/>
            <person name="Chaudhuri R.R."/>
            <person name="La Ragione R."/>
            <person name="Hildebrand F."/>
            <person name="Pallen M.J."/>
        </authorList>
    </citation>
    <scope>NUCLEOTIDE SEQUENCE</scope>
    <source>
        <strain evidence="4">CHK152-2871</strain>
    </source>
</reference>
<evidence type="ECO:0000256" key="2">
    <source>
        <dbReference type="SAM" id="SignalP"/>
    </source>
</evidence>
<dbReference type="Proteomes" id="UP000886865">
    <property type="component" value="Unassembled WGS sequence"/>
</dbReference>
<dbReference type="SUPFAM" id="SSF51445">
    <property type="entry name" value="(Trans)glycosidases"/>
    <property type="match status" value="1"/>
</dbReference>
<feature type="chain" id="PRO_5039328120" evidence="2">
    <location>
        <begin position="22"/>
        <end position="611"/>
    </location>
</feature>
<dbReference type="InterPro" id="IPR003790">
    <property type="entry name" value="GHL10"/>
</dbReference>
<sequence>MKKIFAIVLFLVLLLNIPAYAAKKDALLEISDTNTLKLDSESESGVEYGKLSKKDRIISKSSRKIDAIYPSNRVNKLGISFPGNRGPNQLVIYKREYGRRTLTNEFGKEAVVVGDTVVRLTGADSIIPHDGFVISGHGSASKWIGENLKVGTKVRIDEKNCILHSFTTISSYRYYAKVKINEVEQILEKTKKQYKNRDDKKVKEYLKKAKKELKRSCSSNSNSALQSAKNSITSSQIALSYTLPYLKDELKGVWVRPVQKSESEVEHTLDEMAQLGINTIFLETYFHGKTIFPSEVMKSYGFEGQNKNFRGYDPLSAWIRGAHKRNMKLHIWFESFYIGNNLPQEDAYNILAIKPAWGNRNKANSESNQPVAHMSEHRGYFIDPANPEVVDFLVKLILEICAKYDIDGVNLDYVRYPLSAKSSSSNYEASNWGYTPYAREEFKKIYGVDPIKINSNAAMWNKWDNYRQERISRYVASVKDAIKDRGVMLSTVVFPDYKSSLETKQQNWQRWSSYGYVDALTPLILTADYNLANSMLEEMKRKTSSKTKIYPGLFVGFMEGESEDLLKQIHIIRNQNLQGIVLFDWAHLDKKYTDVLKTCVFSKQCEEENKR</sequence>
<dbReference type="PANTHER" id="PTHR43405:SF1">
    <property type="entry name" value="GLYCOSYL HYDROLASE DIGH"/>
    <property type="match status" value="1"/>
</dbReference>
<keyword evidence="1 2" id="KW-0732">Signal</keyword>